<gene>
    <name evidence="2" type="ORF">DIT97_34340</name>
</gene>
<dbReference type="InterPro" id="IPR019934">
    <property type="entry name" value="CHP03545"/>
</dbReference>
<name>A0A3D3RIE7_9PLAN</name>
<evidence type="ECO:0008006" key="4">
    <source>
        <dbReference type="Google" id="ProtNLM"/>
    </source>
</evidence>
<evidence type="ECO:0000256" key="1">
    <source>
        <dbReference type="SAM" id="Coils"/>
    </source>
</evidence>
<sequence>MKWNYLLPRLALAAIIWSFFAFAFDPLVRSALMQVGSSLTGTAVEVYDLETGFFPPAIQTGPGCIVSPRDHKSYLACFEQTQLKFSGKPLLHRKLIVETASISGVELYVPRDLTDETTAPSSDPAESGSRVSFGRFRRLSSQLGQSGLDILKTTAAEQLDPGRLQTVRVSKTIQGEWKQRFQTYDTRLKQVKQEIDSVENSVKTAEGKTLDKIKTYAQSAERVDQLVNQGKQIRSELNSLPQIAQQDYQRIERAKEQDLANLDQLLESVSPDPHKILHTLLGDELSQQVEQVLGWTNFMFQTAQAMKDEQEPERIQGEWIDFRSDVNEPDVLFKDLRLSGFARMDQEKIPFLAVVKGLSSTPRQYHQPIQIQAQVDGEAEVKFAGELKYYEVEPAHEFVVHFKLPQQKKITIQKSDRISLALVADQTECRTHLTFREQDFQCRIEFSQTPVRFELESARPEAQSIARLLQHSLSAINSVSATVHGSGSYDRPEWRVESPLGEQVARGLTAAFQAEIARGKEKLAAEIEQLASQERDKLVQDLNRDYSAILAALEAEESKVQSVIQKVSGRPLGLRSLLR</sequence>
<evidence type="ECO:0000313" key="2">
    <source>
        <dbReference type="EMBL" id="HCO27828.1"/>
    </source>
</evidence>
<dbReference type="EMBL" id="DQAY01000211">
    <property type="protein sequence ID" value="HCO27828.1"/>
    <property type="molecule type" value="Genomic_DNA"/>
</dbReference>
<evidence type="ECO:0000313" key="3">
    <source>
        <dbReference type="Proteomes" id="UP000263642"/>
    </source>
</evidence>
<proteinExistence type="predicted"/>
<dbReference type="Proteomes" id="UP000263642">
    <property type="component" value="Unassembled WGS sequence"/>
</dbReference>
<dbReference type="NCBIfam" id="TIGR03545">
    <property type="entry name" value="TIGR03545 family protein"/>
    <property type="match status" value="1"/>
</dbReference>
<dbReference type="AlphaFoldDB" id="A0A3D3RIE7"/>
<protein>
    <recommendedName>
        <fullName evidence="4">TIGR03545 family protein</fullName>
    </recommendedName>
</protein>
<keyword evidence="1" id="KW-0175">Coiled coil</keyword>
<comment type="caution">
    <text evidence="2">The sequence shown here is derived from an EMBL/GenBank/DDBJ whole genome shotgun (WGS) entry which is preliminary data.</text>
</comment>
<feature type="coiled-coil region" evidence="1">
    <location>
        <begin position="516"/>
        <end position="559"/>
    </location>
</feature>
<organism evidence="2 3">
    <name type="scientific">Gimesia maris</name>
    <dbReference type="NCBI Taxonomy" id="122"/>
    <lineage>
        <taxon>Bacteria</taxon>
        <taxon>Pseudomonadati</taxon>
        <taxon>Planctomycetota</taxon>
        <taxon>Planctomycetia</taxon>
        <taxon>Planctomycetales</taxon>
        <taxon>Planctomycetaceae</taxon>
        <taxon>Gimesia</taxon>
    </lineage>
</organism>
<reference evidence="2 3" key="1">
    <citation type="journal article" date="2018" name="Nat. Biotechnol.">
        <title>A standardized bacterial taxonomy based on genome phylogeny substantially revises the tree of life.</title>
        <authorList>
            <person name="Parks D.H."/>
            <person name="Chuvochina M."/>
            <person name="Waite D.W."/>
            <person name="Rinke C."/>
            <person name="Skarshewski A."/>
            <person name="Chaumeil P.A."/>
            <person name="Hugenholtz P."/>
        </authorList>
    </citation>
    <scope>NUCLEOTIDE SEQUENCE [LARGE SCALE GENOMIC DNA]</scope>
    <source>
        <strain evidence="2">UBA9375</strain>
    </source>
</reference>
<accession>A0A3D3RIE7</accession>
<feature type="coiled-coil region" evidence="1">
    <location>
        <begin position="181"/>
        <end position="208"/>
    </location>
</feature>